<evidence type="ECO:0000256" key="9">
    <source>
        <dbReference type="ARBA" id="ARBA00023242"/>
    </source>
</evidence>
<protein>
    <recommendedName>
        <fullName evidence="5">Probable RNA polymerase II nuclear localization protein SLC7A6OS</fullName>
    </recommendedName>
</protein>
<proteinExistence type="inferred from homology"/>
<evidence type="ECO:0000313" key="12">
    <source>
        <dbReference type="EMBL" id="CAG8515221.1"/>
    </source>
</evidence>
<feature type="compositionally biased region" description="Polar residues" evidence="10">
    <location>
        <begin position="92"/>
        <end position="102"/>
    </location>
</feature>
<keyword evidence="13" id="KW-1185">Reference proteome</keyword>
<dbReference type="OrthoDB" id="6255506at2759"/>
<dbReference type="GO" id="GO:0005737">
    <property type="term" value="C:cytoplasm"/>
    <property type="evidence" value="ECO:0007669"/>
    <property type="project" value="UniProtKB-SubCell"/>
</dbReference>
<dbReference type="InterPro" id="IPR040218">
    <property type="entry name" value="SLC7A6OS"/>
</dbReference>
<accession>A0A9N9F7Q7</accession>
<feature type="region of interest" description="Disordered" evidence="10">
    <location>
        <begin position="371"/>
        <end position="424"/>
    </location>
</feature>
<dbReference type="PANTHER" id="PTHR31196">
    <property type="entry name" value="RNA POLYMERASE II NUCLEAR LOCALIZATION PROTEIN SLC7A6OS-RELATED"/>
    <property type="match status" value="1"/>
</dbReference>
<comment type="subcellular location">
    <subcellularLocation>
        <location evidence="3">Cytoplasm</location>
    </subcellularLocation>
    <subcellularLocation>
        <location evidence="2">Nucleus</location>
    </subcellularLocation>
</comment>
<evidence type="ECO:0000259" key="11">
    <source>
        <dbReference type="Pfam" id="PF08574"/>
    </source>
</evidence>
<keyword evidence="9" id="KW-0539">Nucleus</keyword>
<evidence type="ECO:0000256" key="3">
    <source>
        <dbReference type="ARBA" id="ARBA00004496"/>
    </source>
</evidence>
<comment type="function">
    <text evidence="1">Directs RNA polymerase II nuclear import.</text>
</comment>
<sequence>MEPNVNSQIPKETSPQINKSTLDSTESCITPSETGSLENSSEIPPNSPNLPSQNEIESETVNSVSPGQEKSTFLITTDLEETTYADKEAPQTEMSITTTSSLPERVEQPPDAKDNTIFTNYIVTTNNVNNETQISTTIPPTDSSSKELIIVRVKRKRNEEPLDAFAHSSADALTAYFRFAETVDEMTFEHSAKTLQLEERIRNRLRKNQKDEDLKKRFKDHHGKKRDQFKEDKHTARYQIIQNRRYKNNNEMFIDQEDNNNNIVMSGTTESLKVFDAVKQVDDNDKNVTISSKPTHRDDVMEKFLPMVMDYMSYLNIKDHDDDEDDEYVYDVFYRDDNFVKGFEDHYRNVASLVWLEDDDNEYLLDEADIIDTDDEDSNAENYYTHDYPEEEGDEKWEEDGGKIFNYDSECDGNQSSDEEEYYA</sequence>
<feature type="compositionally biased region" description="Basic residues" evidence="10">
    <location>
        <begin position="216"/>
        <end position="225"/>
    </location>
</feature>
<feature type="region of interest" description="Disordered" evidence="10">
    <location>
        <begin position="82"/>
        <end position="112"/>
    </location>
</feature>
<organism evidence="12 13">
    <name type="scientific">Ambispora gerdemannii</name>
    <dbReference type="NCBI Taxonomy" id="144530"/>
    <lineage>
        <taxon>Eukaryota</taxon>
        <taxon>Fungi</taxon>
        <taxon>Fungi incertae sedis</taxon>
        <taxon>Mucoromycota</taxon>
        <taxon>Glomeromycotina</taxon>
        <taxon>Glomeromycetes</taxon>
        <taxon>Archaeosporales</taxon>
        <taxon>Ambisporaceae</taxon>
        <taxon>Ambispora</taxon>
    </lineage>
</organism>
<dbReference type="PANTHER" id="PTHR31196:SF2">
    <property type="entry name" value="RNA POLYMERASE II NUCLEAR LOCALIZATION PROTEIN SLC7A6OS-RELATED"/>
    <property type="match status" value="1"/>
</dbReference>
<name>A0A9N9F7Q7_9GLOM</name>
<keyword evidence="7" id="KW-0963">Cytoplasm</keyword>
<gene>
    <name evidence="12" type="ORF">AGERDE_LOCUS4948</name>
</gene>
<evidence type="ECO:0000256" key="8">
    <source>
        <dbReference type="ARBA" id="ARBA00022927"/>
    </source>
</evidence>
<keyword evidence="6" id="KW-0813">Transport</keyword>
<dbReference type="Pfam" id="PF08574">
    <property type="entry name" value="Iwr1"/>
    <property type="match status" value="1"/>
</dbReference>
<evidence type="ECO:0000256" key="2">
    <source>
        <dbReference type="ARBA" id="ARBA00004123"/>
    </source>
</evidence>
<dbReference type="AlphaFoldDB" id="A0A9N9F7Q7"/>
<dbReference type="InterPro" id="IPR013883">
    <property type="entry name" value="TF_Iwr1_dom"/>
</dbReference>
<reference evidence="12" key="1">
    <citation type="submission" date="2021-06" db="EMBL/GenBank/DDBJ databases">
        <authorList>
            <person name="Kallberg Y."/>
            <person name="Tangrot J."/>
            <person name="Rosling A."/>
        </authorList>
    </citation>
    <scope>NUCLEOTIDE SEQUENCE</scope>
    <source>
        <strain evidence="12">MT106</strain>
    </source>
</reference>
<dbReference type="GO" id="GO:0032502">
    <property type="term" value="P:developmental process"/>
    <property type="evidence" value="ECO:0007669"/>
    <property type="project" value="TreeGrafter"/>
</dbReference>
<evidence type="ECO:0000256" key="4">
    <source>
        <dbReference type="ARBA" id="ARBA00010218"/>
    </source>
</evidence>
<feature type="region of interest" description="Disordered" evidence="10">
    <location>
        <begin position="1"/>
        <end position="70"/>
    </location>
</feature>
<evidence type="ECO:0000256" key="5">
    <source>
        <dbReference type="ARBA" id="ARBA00017036"/>
    </source>
</evidence>
<evidence type="ECO:0000313" key="13">
    <source>
        <dbReference type="Proteomes" id="UP000789831"/>
    </source>
</evidence>
<evidence type="ECO:0000256" key="1">
    <source>
        <dbReference type="ARBA" id="ARBA00003202"/>
    </source>
</evidence>
<dbReference type="GO" id="GO:0015031">
    <property type="term" value="P:protein transport"/>
    <property type="evidence" value="ECO:0007669"/>
    <property type="project" value="UniProtKB-KW"/>
</dbReference>
<dbReference type="EMBL" id="CAJVPL010000619">
    <property type="protein sequence ID" value="CAG8515221.1"/>
    <property type="molecule type" value="Genomic_DNA"/>
</dbReference>
<comment type="caution">
    <text evidence="12">The sequence shown here is derived from an EMBL/GenBank/DDBJ whole genome shotgun (WGS) entry which is preliminary data.</text>
</comment>
<feature type="region of interest" description="Disordered" evidence="10">
    <location>
        <begin position="208"/>
        <end position="231"/>
    </location>
</feature>
<comment type="similarity">
    <text evidence="4">Belongs to the IWR1/SLC7A6OS family.</text>
</comment>
<feature type="domain" description="Transcription factor Iwr1" evidence="11">
    <location>
        <begin position="326"/>
        <end position="392"/>
    </location>
</feature>
<dbReference type="Proteomes" id="UP000789831">
    <property type="component" value="Unassembled WGS sequence"/>
</dbReference>
<evidence type="ECO:0000256" key="6">
    <source>
        <dbReference type="ARBA" id="ARBA00022448"/>
    </source>
</evidence>
<feature type="compositionally biased region" description="Acidic residues" evidence="10">
    <location>
        <begin position="389"/>
        <end position="398"/>
    </location>
</feature>
<keyword evidence="8" id="KW-0653">Protein transport</keyword>
<evidence type="ECO:0000256" key="7">
    <source>
        <dbReference type="ARBA" id="ARBA00022490"/>
    </source>
</evidence>
<evidence type="ECO:0000256" key="10">
    <source>
        <dbReference type="SAM" id="MobiDB-lite"/>
    </source>
</evidence>
<dbReference type="GO" id="GO:0005634">
    <property type="term" value="C:nucleus"/>
    <property type="evidence" value="ECO:0007669"/>
    <property type="project" value="UniProtKB-SubCell"/>
</dbReference>